<accession>A0A2T0R4E3</accession>
<feature type="region of interest" description="Disordered" evidence="1">
    <location>
        <begin position="53"/>
        <end position="87"/>
    </location>
</feature>
<evidence type="ECO:0000313" key="3">
    <source>
        <dbReference type="Proteomes" id="UP000238083"/>
    </source>
</evidence>
<evidence type="ECO:0000313" key="2">
    <source>
        <dbReference type="EMBL" id="PRY15238.1"/>
    </source>
</evidence>
<dbReference type="RefSeq" id="WP_106210471.1">
    <property type="nucleotide sequence ID" value="NZ_PVZF01000005.1"/>
</dbReference>
<gene>
    <name evidence="2" type="ORF">CLV37_105164</name>
</gene>
<name>A0A2T0R4E3_9ACTN</name>
<dbReference type="AlphaFoldDB" id="A0A2T0R4E3"/>
<reference evidence="2 3" key="1">
    <citation type="submission" date="2018-03" db="EMBL/GenBank/DDBJ databases">
        <title>Genomic Encyclopedia of Archaeal and Bacterial Type Strains, Phase II (KMG-II): from individual species to whole genera.</title>
        <authorList>
            <person name="Goeker M."/>
        </authorList>
    </citation>
    <scope>NUCLEOTIDE SEQUENCE [LARGE SCALE GENOMIC DNA]</scope>
    <source>
        <strain evidence="2 3">DSM 19711</strain>
    </source>
</reference>
<dbReference type="EMBL" id="PVZF01000005">
    <property type="protein sequence ID" value="PRY15238.1"/>
    <property type="molecule type" value="Genomic_DNA"/>
</dbReference>
<protein>
    <submittedName>
        <fullName evidence="2">Uncharacterized protein</fullName>
    </submittedName>
</protein>
<sequence length="87" mass="9455">MTPTEVTVLVDPGTGLVQSVSGAYWGEYRPSPQTRAVETVAKALWEQGAWAGRPVPFSDEAGARSGWRAGEPSRPGSGRGRWWKGRR</sequence>
<dbReference type="Proteomes" id="UP000238083">
    <property type="component" value="Unassembled WGS sequence"/>
</dbReference>
<keyword evidence="3" id="KW-1185">Reference proteome</keyword>
<comment type="caution">
    <text evidence="2">The sequence shown here is derived from an EMBL/GenBank/DDBJ whole genome shotgun (WGS) entry which is preliminary data.</text>
</comment>
<evidence type="ECO:0000256" key="1">
    <source>
        <dbReference type="SAM" id="MobiDB-lite"/>
    </source>
</evidence>
<organism evidence="2 3">
    <name type="scientific">Kineococcus rhizosphaerae</name>
    <dbReference type="NCBI Taxonomy" id="559628"/>
    <lineage>
        <taxon>Bacteria</taxon>
        <taxon>Bacillati</taxon>
        <taxon>Actinomycetota</taxon>
        <taxon>Actinomycetes</taxon>
        <taxon>Kineosporiales</taxon>
        <taxon>Kineosporiaceae</taxon>
        <taxon>Kineococcus</taxon>
    </lineage>
</organism>
<proteinExistence type="predicted"/>